<feature type="region of interest" description="Disordered" evidence="1">
    <location>
        <begin position="17"/>
        <end position="54"/>
    </location>
</feature>
<gene>
    <name evidence="2" type="ORF">H4W79_004176</name>
</gene>
<evidence type="ECO:0000313" key="3">
    <source>
        <dbReference type="Proteomes" id="UP000598217"/>
    </source>
</evidence>
<accession>A0ABR9HLS9</accession>
<evidence type="ECO:0000313" key="2">
    <source>
        <dbReference type="EMBL" id="MBE1459962.1"/>
    </source>
</evidence>
<sequence length="54" mass="5652">MAQRLPLLTPRVRDAAVDHHGTVGSEHRSAPCRTVLPGGAGNTEQGAGRPVTRP</sequence>
<dbReference type="RefSeq" id="WP_191274103.1">
    <property type="nucleotide sequence ID" value="NZ_BMXJ01000007.1"/>
</dbReference>
<keyword evidence="3" id="KW-1185">Reference proteome</keyword>
<dbReference type="EMBL" id="JADBDY010000001">
    <property type="protein sequence ID" value="MBE1459962.1"/>
    <property type="molecule type" value="Genomic_DNA"/>
</dbReference>
<dbReference type="Proteomes" id="UP000598217">
    <property type="component" value="Unassembled WGS sequence"/>
</dbReference>
<comment type="caution">
    <text evidence="2">The sequence shown here is derived from an EMBL/GenBank/DDBJ whole genome shotgun (WGS) entry which is preliminary data.</text>
</comment>
<organism evidence="2 3">
    <name type="scientific">Nocardiopsis terrae</name>
    <dbReference type="NCBI Taxonomy" id="372655"/>
    <lineage>
        <taxon>Bacteria</taxon>
        <taxon>Bacillati</taxon>
        <taxon>Actinomycetota</taxon>
        <taxon>Actinomycetes</taxon>
        <taxon>Streptosporangiales</taxon>
        <taxon>Nocardiopsidaceae</taxon>
        <taxon>Nocardiopsis</taxon>
    </lineage>
</organism>
<protein>
    <submittedName>
        <fullName evidence="2">Uncharacterized protein</fullName>
    </submittedName>
</protein>
<proteinExistence type="predicted"/>
<feature type="compositionally biased region" description="Basic and acidic residues" evidence="1">
    <location>
        <begin position="17"/>
        <end position="29"/>
    </location>
</feature>
<reference evidence="2 3" key="1">
    <citation type="submission" date="2020-10" db="EMBL/GenBank/DDBJ databases">
        <title>Sequencing the genomes of 1000 actinobacteria strains.</title>
        <authorList>
            <person name="Klenk H.-P."/>
        </authorList>
    </citation>
    <scope>NUCLEOTIDE SEQUENCE [LARGE SCALE GENOMIC DNA]</scope>
    <source>
        <strain evidence="2 3">DSM 45157</strain>
    </source>
</reference>
<evidence type="ECO:0000256" key="1">
    <source>
        <dbReference type="SAM" id="MobiDB-lite"/>
    </source>
</evidence>
<name>A0ABR9HLS9_9ACTN</name>